<dbReference type="SUPFAM" id="SSF53098">
    <property type="entry name" value="Ribonuclease H-like"/>
    <property type="match status" value="1"/>
</dbReference>
<comment type="caution">
    <text evidence="1">Lacks conserved residue(s) required for the propagation of feature annotation.</text>
</comment>
<dbReference type="InterPro" id="IPR024567">
    <property type="entry name" value="RNase_HII/HIII_dom"/>
</dbReference>
<evidence type="ECO:0000313" key="5">
    <source>
        <dbReference type="EMBL" id="CAA9555843.1"/>
    </source>
</evidence>
<feature type="domain" description="RNase H type-2" evidence="4">
    <location>
        <begin position="36"/>
        <end position="111"/>
    </location>
</feature>
<dbReference type="GO" id="GO:0004523">
    <property type="term" value="F:RNA-DNA hybrid ribonuclease activity"/>
    <property type="evidence" value="ECO:0007669"/>
    <property type="project" value="UniProtKB-EC"/>
</dbReference>
<dbReference type="EC" id="3.1.26.4" evidence="2"/>
<dbReference type="Gene3D" id="3.30.420.10">
    <property type="entry name" value="Ribonuclease H-like superfamily/Ribonuclease H"/>
    <property type="match status" value="1"/>
</dbReference>
<dbReference type="PROSITE" id="PS51975">
    <property type="entry name" value="RNASE_H_2"/>
    <property type="match status" value="1"/>
</dbReference>
<dbReference type="InterPro" id="IPR036397">
    <property type="entry name" value="RNaseH_sf"/>
</dbReference>
<dbReference type="GO" id="GO:0003723">
    <property type="term" value="F:RNA binding"/>
    <property type="evidence" value="ECO:0007669"/>
    <property type="project" value="UniProtKB-UniRule"/>
</dbReference>
<comment type="catalytic activity">
    <reaction evidence="2">
        <text>Endonucleolytic cleavage to 5'-phosphomonoester.</text>
        <dbReference type="EC" id="3.1.26.4"/>
    </reaction>
</comment>
<gene>
    <name evidence="5" type="ORF">AVDCRST_MAG19-1205</name>
</gene>
<protein>
    <recommendedName>
        <fullName evidence="2">Ribonuclease</fullName>
        <ecNumber evidence="2">3.1.26.4</ecNumber>
    </recommendedName>
</protein>
<reference evidence="5" key="1">
    <citation type="submission" date="2020-02" db="EMBL/GenBank/DDBJ databases">
        <authorList>
            <person name="Meier V. D."/>
        </authorList>
    </citation>
    <scope>NUCLEOTIDE SEQUENCE</scope>
    <source>
        <strain evidence="5">AVDCRST_MAG19</strain>
    </source>
</reference>
<accession>A0A6J4UNJ6</accession>
<evidence type="ECO:0000256" key="1">
    <source>
        <dbReference type="PROSITE-ProRule" id="PRU01319"/>
    </source>
</evidence>
<keyword evidence="2 5" id="KW-0378">Hydrolase</keyword>
<dbReference type="AlphaFoldDB" id="A0A6J4UNJ6"/>
<keyword evidence="2" id="KW-0540">Nuclease</keyword>
<evidence type="ECO:0000256" key="2">
    <source>
        <dbReference type="RuleBase" id="RU003515"/>
    </source>
</evidence>
<evidence type="ECO:0000259" key="4">
    <source>
        <dbReference type="PROSITE" id="PS51975"/>
    </source>
</evidence>
<evidence type="ECO:0000256" key="3">
    <source>
        <dbReference type="SAM" id="MobiDB-lite"/>
    </source>
</evidence>
<comment type="similarity">
    <text evidence="2">Belongs to the RNase HII family.</text>
</comment>
<feature type="non-terminal residue" evidence="5">
    <location>
        <position position="111"/>
    </location>
</feature>
<dbReference type="EMBL" id="CADCWL010000051">
    <property type="protein sequence ID" value="CAA9555843.1"/>
    <property type="molecule type" value="Genomic_DNA"/>
</dbReference>
<proteinExistence type="inferred from homology"/>
<comment type="function">
    <text evidence="2">Endonuclease that specifically degrades the RNA of RNA-DNA hybrids.</text>
</comment>
<name>A0A6J4UNJ6_9BACT</name>
<feature type="compositionally biased region" description="Gly residues" evidence="3">
    <location>
        <begin position="1"/>
        <end position="10"/>
    </location>
</feature>
<sequence length="111" mass="11200">MKDGAGGGVRGRGRTRAAGAAPDLRAERAFWEAGLQRVAGVDEVGRGALAGPLVAAAVVLPACEGPALRRLRTALAGVRDSKLVPPERRRALVGPIWAASASAVGVGIVEA</sequence>
<dbReference type="InterPro" id="IPR012337">
    <property type="entry name" value="RNaseH-like_sf"/>
</dbReference>
<feature type="region of interest" description="Disordered" evidence="3">
    <location>
        <begin position="1"/>
        <end position="20"/>
    </location>
</feature>
<dbReference type="Pfam" id="PF01351">
    <property type="entry name" value="RNase_HII"/>
    <property type="match status" value="1"/>
</dbReference>
<organism evidence="5">
    <name type="scientific">uncultured Thermomicrobiales bacterium</name>
    <dbReference type="NCBI Taxonomy" id="1645740"/>
    <lineage>
        <taxon>Bacteria</taxon>
        <taxon>Pseudomonadati</taxon>
        <taxon>Thermomicrobiota</taxon>
        <taxon>Thermomicrobia</taxon>
        <taxon>Thermomicrobiales</taxon>
        <taxon>environmental samples</taxon>
    </lineage>
</organism>
<keyword evidence="2" id="KW-0255">Endonuclease</keyword>